<dbReference type="EMBL" id="JACCKA010000095">
    <property type="protein sequence ID" value="NZA28680.1"/>
    <property type="molecule type" value="Genomic_DNA"/>
</dbReference>
<proteinExistence type="inferred from homology"/>
<dbReference type="InterPro" id="IPR038068">
    <property type="entry name" value="YcgL-like_sf"/>
</dbReference>
<dbReference type="Pfam" id="PF05166">
    <property type="entry name" value="YcgL"/>
    <property type="match status" value="1"/>
</dbReference>
<evidence type="ECO:0000313" key="3">
    <source>
        <dbReference type="EMBL" id="NZA28680.1"/>
    </source>
</evidence>
<accession>A0A853JJY0</accession>
<evidence type="ECO:0000256" key="1">
    <source>
        <dbReference type="HAMAP-Rule" id="MF_01866"/>
    </source>
</evidence>
<protein>
    <recommendedName>
        <fullName evidence="1">YcgL domain-containing protein H0E84_20090</fullName>
    </recommendedName>
</protein>
<dbReference type="PANTHER" id="PTHR38109">
    <property type="entry name" value="PROTEIN YCGL"/>
    <property type="match status" value="1"/>
</dbReference>
<reference evidence="3 4" key="1">
    <citation type="submission" date="2020-07" db="EMBL/GenBank/DDBJ databases">
        <title>Luteimonas sp. SJ-92.</title>
        <authorList>
            <person name="Huang X.-X."/>
            <person name="Xu L."/>
            <person name="Sun J.-Q."/>
        </authorList>
    </citation>
    <scope>NUCLEOTIDE SEQUENCE [LARGE SCALE GENOMIC DNA]</scope>
    <source>
        <strain evidence="3 4">SJ-92</strain>
    </source>
</reference>
<dbReference type="AlphaFoldDB" id="A0A853JJY0"/>
<name>A0A853JJY0_9GAMM</name>
<dbReference type="RefSeq" id="WP_180680439.1">
    <property type="nucleotide sequence ID" value="NZ_JACCKA010000095.1"/>
</dbReference>
<evidence type="ECO:0000259" key="2">
    <source>
        <dbReference type="PROSITE" id="PS51648"/>
    </source>
</evidence>
<dbReference type="Gene3D" id="3.10.510.20">
    <property type="entry name" value="YcgL domain"/>
    <property type="match status" value="1"/>
</dbReference>
<dbReference type="Proteomes" id="UP000578091">
    <property type="component" value="Unassembled WGS sequence"/>
</dbReference>
<dbReference type="SUPFAM" id="SSF160191">
    <property type="entry name" value="YcgL-like"/>
    <property type="match status" value="1"/>
</dbReference>
<dbReference type="PANTHER" id="PTHR38109:SF1">
    <property type="entry name" value="PROTEIN YCGL"/>
    <property type="match status" value="1"/>
</dbReference>
<dbReference type="PROSITE" id="PS51648">
    <property type="entry name" value="YCGL"/>
    <property type="match status" value="1"/>
</dbReference>
<sequence length="90" mass="9989">MHAYVYKSQRKADTYVYLATRDDFAPLPEALRAQLGALSFVLDVALTPGRRLAREDAETVRGNLSARGFHLQLPPSAAVDPMREDWGTDA</sequence>
<organism evidence="3 4">
    <name type="scientific">Luteimonas salinisoli</name>
    <dbReference type="NCBI Taxonomy" id="2752307"/>
    <lineage>
        <taxon>Bacteria</taxon>
        <taxon>Pseudomonadati</taxon>
        <taxon>Pseudomonadota</taxon>
        <taxon>Gammaproteobacteria</taxon>
        <taxon>Lysobacterales</taxon>
        <taxon>Lysobacteraceae</taxon>
        <taxon>Luteimonas</taxon>
    </lineage>
</organism>
<feature type="domain" description="YcgL" evidence="2">
    <location>
        <begin position="1"/>
        <end position="86"/>
    </location>
</feature>
<dbReference type="HAMAP" id="MF_01866">
    <property type="entry name" value="UPF0745"/>
    <property type="match status" value="1"/>
</dbReference>
<comment type="caution">
    <text evidence="3">The sequence shown here is derived from an EMBL/GenBank/DDBJ whole genome shotgun (WGS) entry which is preliminary data.</text>
</comment>
<keyword evidence="4" id="KW-1185">Reference proteome</keyword>
<dbReference type="InterPro" id="IPR027354">
    <property type="entry name" value="YcgL_dom"/>
</dbReference>
<gene>
    <name evidence="3" type="ORF">H0E84_20090</name>
</gene>
<evidence type="ECO:0000313" key="4">
    <source>
        <dbReference type="Proteomes" id="UP000578091"/>
    </source>
</evidence>